<dbReference type="EMBL" id="LAZR01003703">
    <property type="protein sequence ID" value="KKN15523.1"/>
    <property type="molecule type" value="Genomic_DNA"/>
</dbReference>
<name>A0A0F9RE21_9ZZZZ</name>
<reference evidence="1" key="1">
    <citation type="journal article" date="2015" name="Nature">
        <title>Complex archaea that bridge the gap between prokaryotes and eukaryotes.</title>
        <authorList>
            <person name="Spang A."/>
            <person name="Saw J.H."/>
            <person name="Jorgensen S.L."/>
            <person name="Zaremba-Niedzwiedzka K."/>
            <person name="Martijn J."/>
            <person name="Lind A.E."/>
            <person name="van Eijk R."/>
            <person name="Schleper C."/>
            <person name="Guy L."/>
            <person name="Ettema T.J."/>
        </authorList>
    </citation>
    <scope>NUCLEOTIDE SEQUENCE</scope>
</reference>
<organism evidence="1">
    <name type="scientific">marine sediment metagenome</name>
    <dbReference type="NCBI Taxonomy" id="412755"/>
    <lineage>
        <taxon>unclassified sequences</taxon>
        <taxon>metagenomes</taxon>
        <taxon>ecological metagenomes</taxon>
    </lineage>
</organism>
<evidence type="ECO:0000313" key="1">
    <source>
        <dbReference type="EMBL" id="KKN15523.1"/>
    </source>
</evidence>
<comment type="caution">
    <text evidence="1">The sequence shown here is derived from an EMBL/GenBank/DDBJ whole genome shotgun (WGS) entry which is preliminary data.</text>
</comment>
<gene>
    <name evidence="1" type="ORF">LCGC14_0985140</name>
</gene>
<proteinExistence type="predicted"/>
<dbReference type="AlphaFoldDB" id="A0A0F9RE21"/>
<accession>A0A0F9RE21</accession>
<protein>
    <submittedName>
        <fullName evidence="1">Uncharacterized protein</fullName>
    </submittedName>
</protein>
<sequence length="66" mass="7586">MAKPKLSELLGMENPYPKSDYSKWSGYNHGNKALEKAWESVPEALWEAVKDDFLKYLNEKKNAPQA</sequence>